<reference evidence="17 18" key="1">
    <citation type="submission" date="2021-06" db="EMBL/GenBank/DDBJ databases">
        <title>Caerostris darwini draft genome.</title>
        <authorList>
            <person name="Kono N."/>
            <person name="Arakawa K."/>
        </authorList>
    </citation>
    <scope>NUCLEOTIDE SEQUENCE [LARGE SCALE GENOMIC DNA]</scope>
</reference>
<dbReference type="SMART" id="SM00487">
    <property type="entry name" value="DEXDc"/>
    <property type="match status" value="1"/>
</dbReference>
<evidence type="ECO:0000256" key="10">
    <source>
        <dbReference type="ARBA" id="ARBA00022884"/>
    </source>
</evidence>
<dbReference type="GO" id="GO:0030488">
    <property type="term" value="P:tRNA methylation"/>
    <property type="evidence" value="ECO:0007669"/>
    <property type="project" value="TreeGrafter"/>
</dbReference>
<feature type="region of interest" description="Disordered" evidence="13">
    <location>
        <begin position="1485"/>
        <end position="1527"/>
    </location>
</feature>
<evidence type="ECO:0000256" key="7">
    <source>
        <dbReference type="ARBA" id="ARBA00022691"/>
    </source>
</evidence>
<keyword evidence="9" id="KW-0378">Hydrolase</keyword>
<name>A0AAV4MV98_9ARAC</name>
<evidence type="ECO:0000256" key="3">
    <source>
        <dbReference type="ARBA" id="ARBA00012629"/>
    </source>
</evidence>
<evidence type="ECO:0000256" key="2">
    <source>
        <dbReference type="ARBA" id="ARBA00007494"/>
    </source>
</evidence>
<evidence type="ECO:0000256" key="12">
    <source>
        <dbReference type="PROSITE-ProRule" id="PRU01023"/>
    </source>
</evidence>
<dbReference type="Gene3D" id="3.40.50.10810">
    <property type="entry name" value="Tandem AAA-ATPase domain"/>
    <property type="match status" value="1"/>
</dbReference>
<feature type="domain" description="Helicase C-terminal" evidence="15">
    <location>
        <begin position="702"/>
        <end position="874"/>
    </location>
</feature>
<feature type="active site" description="Nucleophile" evidence="12">
    <location>
        <position position="1145"/>
    </location>
</feature>
<dbReference type="GO" id="GO:0005634">
    <property type="term" value="C:nucleus"/>
    <property type="evidence" value="ECO:0007669"/>
    <property type="project" value="UniProtKB-SubCell"/>
</dbReference>
<comment type="subcellular location">
    <subcellularLocation>
        <location evidence="1">Nucleus</location>
    </subcellularLocation>
</comment>
<evidence type="ECO:0000256" key="1">
    <source>
        <dbReference type="ARBA" id="ARBA00004123"/>
    </source>
</evidence>
<feature type="domain" description="Helicase ATP-binding" evidence="14">
    <location>
        <begin position="343"/>
        <end position="522"/>
    </location>
</feature>
<comment type="caution">
    <text evidence="17">The sequence shown here is derived from an EMBL/GenBank/DDBJ whole genome shotgun (WGS) entry which is preliminary data.</text>
</comment>
<dbReference type="Pfam" id="PF00176">
    <property type="entry name" value="SNF2-rel_dom"/>
    <property type="match status" value="1"/>
</dbReference>
<keyword evidence="8" id="KW-0819">tRNA processing</keyword>
<keyword evidence="10 12" id="KW-0694">RNA-binding</keyword>
<dbReference type="Pfam" id="PF25376">
    <property type="entry name" value="Pre-PUA_NSUN2"/>
    <property type="match status" value="1"/>
</dbReference>
<dbReference type="Pfam" id="PF00271">
    <property type="entry name" value="Helicase_C"/>
    <property type="match status" value="1"/>
</dbReference>
<dbReference type="Gene3D" id="3.40.50.300">
    <property type="entry name" value="P-loop containing nucleotide triphosphate hydrolases"/>
    <property type="match status" value="1"/>
</dbReference>
<evidence type="ECO:0000256" key="8">
    <source>
        <dbReference type="ARBA" id="ARBA00022694"/>
    </source>
</evidence>
<dbReference type="PROSITE" id="PS51194">
    <property type="entry name" value="HELICASE_CTER"/>
    <property type="match status" value="1"/>
</dbReference>
<keyword evidence="11" id="KW-0539">Nucleus</keyword>
<evidence type="ECO:0000256" key="6">
    <source>
        <dbReference type="ARBA" id="ARBA00022679"/>
    </source>
</evidence>
<keyword evidence="7 12" id="KW-0949">S-adenosyl-L-methionine</keyword>
<dbReference type="PANTHER" id="PTHR22808:SF1">
    <property type="entry name" value="RNA CYTOSINE-C(5)-METHYLTRANSFERASE NSUN2-RELATED"/>
    <property type="match status" value="1"/>
</dbReference>
<gene>
    <name evidence="17" type="primary">NSUN2</name>
    <name evidence="17" type="ORF">CDAR_73861</name>
</gene>
<dbReference type="GO" id="GO:0016787">
    <property type="term" value="F:hydrolase activity"/>
    <property type="evidence" value="ECO:0007669"/>
    <property type="project" value="UniProtKB-KW"/>
</dbReference>
<dbReference type="PANTHER" id="PTHR22808">
    <property type="entry name" value="NCL1 YEAST -RELATED NOL1/NOP2/FMU SUN DOMAIN-CONTAINING"/>
    <property type="match status" value="1"/>
</dbReference>
<dbReference type="SMART" id="SM00490">
    <property type="entry name" value="HELICc"/>
    <property type="match status" value="1"/>
</dbReference>
<proteinExistence type="inferred from homology"/>
<dbReference type="InterPro" id="IPR038718">
    <property type="entry name" value="SNF2-like_sf"/>
</dbReference>
<dbReference type="GO" id="GO:0005524">
    <property type="term" value="F:ATP binding"/>
    <property type="evidence" value="ECO:0007669"/>
    <property type="project" value="InterPro"/>
</dbReference>
<accession>A0AAV4MV98</accession>
<dbReference type="PROSITE" id="PS51192">
    <property type="entry name" value="HELICASE_ATP_BIND_1"/>
    <property type="match status" value="1"/>
</dbReference>
<dbReference type="InterPro" id="IPR029063">
    <property type="entry name" value="SAM-dependent_MTases_sf"/>
</dbReference>
<evidence type="ECO:0000313" key="17">
    <source>
        <dbReference type="EMBL" id="GIX74819.1"/>
    </source>
</evidence>
<sequence>MERRSGGSDLSPRDTIDFEISNVSSKLNEKKTLIKSVNLSVLPDKGARLIKKIEELETQLTNLKLEAESNSRTKNSKKKKNVFVDSSSTAGSSSKQTEQFSPASDEIVEKSTIVGNHKNIGKTDGSKDFILTSVNEKNVTVKPSNSKSISNETDQSNSSSSKKDSKSSFIDKQNNNGKAHSDRNQILSFSRGKNESTSKSVSKDLLKQSLARCPAPDKPVFAHRFEAELASFDQLSKSAPKLDDSLKDLVNSPSFKGWRETKPISKIQLIEAKPLFELSASQKLQQDLFTSSYPRTLTSEETVKKLHHSLCVYPDDAVDLKEPKSLKTPLLKHQIKGFSWLVWRESQMPSGGILADDMGLGKTLTMISLILKQKEENNYLAENSNCSTHATLIVCLASIIHQWNEEISKHCKINSLQVLLYHGSKREKDIEDMKGYDVVLTTYNILLSERKALIKKKIPTGLFQLKWERVILDEAHTIKNYKSQTAEAVFSLSSCRKWCVTGTPIHNEFKDMYSLVKFLQFSPFDDEKKWKRLINDDTISSDRRRDLLVKSILLRRTKGDSDKTGNLLIKMVKKSVNVCNIELSEVERVVYDELDSQVKEVLSKLFNKAAKNLNASNTLLVLLLRLQQCCCHISLLRKKTEDLETSSDDSVQELSLNLSALNIEEKCNVPSIGSESNLDLSLSELINDDLCDRMVKSVKLQKLYEMLDKIAEESNNKDKSVIVSQWVSLLEIVGYHLREKGIEYHMIAGNTKAEDRQIASEDFNYNDDGCKIMLLSLKAGGVGLNLVGGNHMFLLDLHWNPALERQACDRIHRVGQTKDVFIYKFVCKKTIEEKILQLQEGKSALADDVLHGAKKGRGLRTAYKDIVKENENFEKYYKIQGITPSEEWESFMKTMRETLPATFRITGTGGQAKALLSIIKGKYFQDLMKIKDVTDSSYKPFSLPWYPGNLAWQMQLSRVAIRSSEGHRQLHNFLVSETDTGNISRQETVSMIPPLLLNVEPHHKVLDMCAAPGSKTAQLIEFLHKDENKIPDGLIVANDVDNKRCYMLVHQAKRLNSPCLLITNNDAANYPNIKIKEEGKIVNLKFDRILCDVPCSGDGTLRKTSEIWTKWNPATANNLHGLQLRILRRGLELLTDGGRIVYSTCSLNPVENEAVISTILQDAKGSVELLDVRSSLPGLKSNPGLYEWKITNKELEVFSKFDEVPEKNLTHVRPHMFPPSTEVAKELHLEHCIRILPHHQDTGGFFVAVLQKNGKLPWLKDTDNVVENPDRSPPPKKRKIWGYKEDPFIFLKDVEDLWPELKEFYKLNEDFPTSQFLSRRSEGKMRKIYFTSKIVKNIIEENNDNIKVINTGVRFLSRSENKDTMCKYRLTQEGVSTIFPYMGDRKLDLNRDDLIVLLSHEYPVHTLFSQETQEKLPKIESGCLVLCYTGNIGAEDEFKVQLCGWKANQTLRCYIPKKGRAHYLRIIGVDVSEFEMREKKKFKIKDESEEAVGGNPEENDSADDLPDEINLNGASIKNTSEELTVES</sequence>
<dbReference type="SUPFAM" id="SSF53335">
    <property type="entry name" value="S-adenosyl-L-methionine-dependent methyltransferases"/>
    <property type="match status" value="1"/>
</dbReference>
<evidence type="ECO:0000256" key="11">
    <source>
        <dbReference type="ARBA" id="ARBA00023242"/>
    </source>
</evidence>
<dbReference type="InterPro" id="IPR027417">
    <property type="entry name" value="P-loop_NTPase"/>
</dbReference>
<dbReference type="Pfam" id="PF25378">
    <property type="entry name" value="PUA_NSUN2"/>
    <property type="match status" value="1"/>
</dbReference>
<dbReference type="PROSITE" id="PS51686">
    <property type="entry name" value="SAM_MT_RSMB_NOP"/>
    <property type="match status" value="1"/>
</dbReference>
<dbReference type="InterPro" id="IPR001650">
    <property type="entry name" value="Helicase_C-like"/>
</dbReference>
<evidence type="ECO:0000259" key="14">
    <source>
        <dbReference type="PROSITE" id="PS51192"/>
    </source>
</evidence>
<dbReference type="GO" id="GO:0000049">
    <property type="term" value="F:tRNA binding"/>
    <property type="evidence" value="ECO:0007669"/>
    <property type="project" value="UniProtKB-KW"/>
</dbReference>
<evidence type="ECO:0000313" key="18">
    <source>
        <dbReference type="Proteomes" id="UP001054837"/>
    </source>
</evidence>
<feature type="compositionally biased region" description="Acidic residues" evidence="13">
    <location>
        <begin position="1497"/>
        <end position="1507"/>
    </location>
</feature>
<feature type="compositionally biased region" description="Basic and acidic residues" evidence="13">
    <location>
        <begin position="192"/>
        <end position="201"/>
    </location>
</feature>
<feature type="compositionally biased region" description="Polar residues" evidence="13">
    <location>
        <begin position="1512"/>
        <end position="1527"/>
    </location>
</feature>
<feature type="region of interest" description="Disordered" evidence="13">
    <location>
        <begin position="67"/>
        <end position="119"/>
    </location>
</feature>
<dbReference type="PRINTS" id="PR02011">
    <property type="entry name" value="RCMTNCL1"/>
</dbReference>
<feature type="binding site" evidence="12">
    <location>
        <position position="1092"/>
    </location>
    <ligand>
        <name>S-adenosyl-L-methionine</name>
        <dbReference type="ChEBI" id="CHEBI:59789"/>
    </ligand>
</feature>
<dbReference type="InterPro" id="IPR049730">
    <property type="entry name" value="SNF2/RAD54-like_C"/>
</dbReference>
<protein>
    <recommendedName>
        <fullName evidence="3">tRNA (cytosine(34)-C(5))-methyltransferase</fullName>
        <ecNumber evidence="3">2.1.1.203</ecNumber>
    </recommendedName>
</protein>
<feature type="compositionally biased region" description="Polar residues" evidence="13">
    <location>
        <begin position="140"/>
        <end position="155"/>
    </location>
</feature>
<dbReference type="PROSITE" id="PS01153">
    <property type="entry name" value="NOL1_NOP2_SUN"/>
    <property type="match status" value="1"/>
</dbReference>
<dbReference type="InterPro" id="IPR057286">
    <property type="entry name" value="PUA_NSUN2"/>
</dbReference>
<feature type="compositionally biased region" description="Low complexity" evidence="13">
    <location>
        <begin position="83"/>
        <end position="94"/>
    </location>
</feature>
<organism evidence="17 18">
    <name type="scientific">Caerostris darwini</name>
    <dbReference type="NCBI Taxonomy" id="1538125"/>
    <lineage>
        <taxon>Eukaryota</taxon>
        <taxon>Metazoa</taxon>
        <taxon>Ecdysozoa</taxon>
        <taxon>Arthropoda</taxon>
        <taxon>Chelicerata</taxon>
        <taxon>Arachnida</taxon>
        <taxon>Araneae</taxon>
        <taxon>Araneomorphae</taxon>
        <taxon>Entelegynae</taxon>
        <taxon>Araneoidea</taxon>
        <taxon>Araneidae</taxon>
        <taxon>Caerostris</taxon>
    </lineage>
</organism>
<keyword evidence="4" id="KW-0820">tRNA-binding</keyword>
<dbReference type="GO" id="GO:0005737">
    <property type="term" value="C:cytoplasm"/>
    <property type="evidence" value="ECO:0007669"/>
    <property type="project" value="TreeGrafter"/>
</dbReference>
<feature type="compositionally biased region" description="Polar residues" evidence="13">
    <location>
        <begin position="170"/>
        <end position="188"/>
    </location>
</feature>
<evidence type="ECO:0000256" key="5">
    <source>
        <dbReference type="ARBA" id="ARBA00022603"/>
    </source>
</evidence>
<keyword evidence="18" id="KW-1185">Reference proteome</keyword>
<dbReference type="EMBL" id="BPLQ01000771">
    <property type="protein sequence ID" value="GIX74819.1"/>
    <property type="molecule type" value="Genomic_DNA"/>
</dbReference>
<dbReference type="InterPro" id="IPR057285">
    <property type="entry name" value="Pre-PUA_NSUN2"/>
</dbReference>
<evidence type="ECO:0000256" key="9">
    <source>
        <dbReference type="ARBA" id="ARBA00022801"/>
    </source>
</evidence>
<dbReference type="SUPFAM" id="SSF52540">
    <property type="entry name" value="P-loop containing nucleoside triphosphate hydrolases"/>
    <property type="match status" value="2"/>
</dbReference>
<dbReference type="InterPro" id="IPR014001">
    <property type="entry name" value="Helicase_ATP-bd"/>
</dbReference>
<dbReference type="Pfam" id="PF01189">
    <property type="entry name" value="Methyltr_RsmB-F"/>
    <property type="match status" value="1"/>
</dbReference>
<dbReference type="InterPro" id="IPR023267">
    <property type="entry name" value="RCMT"/>
</dbReference>
<dbReference type="InterPro" id="IPR023270">
    <property type="entry name" value="RCMT_NCL1"/>
</dbReference>
<feature type="binding site" evidence="12">
    <location>
        <position position="1039"/>
    </location>
    <ligand>
        <name>S-adenosyl-L-methionine</name>
        <dbReference type="ChEBI" id="CHEBI:59789"/>
    </ligand>
</feature>
<comment type="similarity">
    <text evidence="2 12">Belongs to the class I-like SAM-binding methyltransferase superfamily. RsmB/NOP family.</text>
</comment>
<keyword evidence="6 12" id="KW-0808">Transferase</keyword>
<dbReference type="Gene3D" id="3.40.50.150">
    <property type="entry name" value="Vaccinia Virus protein VP39"/>
    <property type="match status" value="1"/>
</dbReference>
<keyword evidence="5 12" id="KW-0489">Methyltransferase</keyword>
<dbReference type="GO" id="GO:0016428">
    <property type="term" value="F:tRNA (cytidine-5-)-methyltransferase activity"/>
    <property type="evidence" value="ECO:0007669"/>
    <property type="project" value="InterPro"/>
</dbReference>
<dbReference type="InterPro" id="IPR001678">
    <property type="entry name" value="MeTrfase_RsmB-F_NOP2_dom"/>
</dbReference>
<feature type="domain" description="SAM-dependent MTase RsmB/NOP-type" evidence="16">
    <location>
        <begin position="891"/>
        <end position="1253"/>
    </location>
</feature>
<evidence type="ECO:0000259" key="16">
    <source>
        <dbReference type="PROSITE" id="PS51686"/>
    </source>
</evidence>
<feature type="binding site" evidence="12">
    <location>
        <position position="1066"/>
    </location>
    <ligand>
        <name>S-adenosyl-L-methionine</name>
        <dbReference type="ChEBI" id="CHEBI:59789"/>
    </ligand>
</feature>
<evidence type="ECO:0000256" key="4">
    <source>
        <dbReference type="ARBA" id="ARBA00022555"/>
    </source>
</evidence>
<dbReference type="InterPro" id="IPR018314">
    <property type="entry name" value="RsmB/NOL1/NOP2-like_CS"/>
</dbReference>
<dbReference type="Proteomes" id="UP001054837">
    <property type="component" value="Unassembled WGS sequence"/>
</dbReference>
<feature type="region of interest" description="Disordered" evidence="13">
    <location>
        <begin position="140"/>
        <end position="201"/>
    </location>
</feature>
<evidence type="ECO:0000256" key="13">
    <source>
        <dbReference type="SAM" id="MobiDB-lite"/>
    </source>
</evidence>
<dbReference type="EC" id="2.1.1.203" evidence="3"/>
<feature type="binding site" evidence="12">
    <location>
        <begin position="1009"/>
        <end position="1015"/>
    </location>
    <ligand>
        <name>S-adenosyl-L-methionine</name>
        <dbReference type="ChEBI" id="CHEBI:59789"/>
    </ligand>
</feature>
<dbReference type="CDD" id="cd18793">
    <property type="entry name" value="SF2_C_SNF"/>
    <property type="match status" value="1"/>
</dbReference>
<dbReference type="InterPro" id="IPR049560">
    <property type="entry name" value="MeTrfase_RsmB-F_NOP2_cat"/>
</dbReference>
<dbReference type="InterPro" id="IPR000330">
    <property type="entry name" value="SNF2_N"/>
</dbReference>
<evidence type="ECO:0000259" key="15">
    <source>
        <dbReference type="PROSITE" id="PS51194"/>
    </source>
</evidence>
<dbReference type="PRINTS" id="PR02008">
    <property type="entry name" value="RCMTFAMILY"/>
</dbReference>
<dbReference type="CDD" id="cd18008">
    <property type="entry name" value="DEXDc_SHPRH-like"/>
    <property type="match status" value="1"/>
</dbReference>